<dbReference type="AlphaFoldDB" id="A0A3P1XA07"/>
<feature type="non-terminal residue" evidence="1">
    <location>
        <position position="149"/>
    </location>
</feature>
<feature type="non-terminal residue" evidence="1">
    <location>
        <position position="1"/>
    </location>
</feature>
<dbReference type="RefSeq" id="WP_353682980.1">
    <property type="nucleotide sequence ID" value="NZ_RQTU01000758.1"/>
</dbReference>
<organism evidence="1 2">
    <name type="scientific">Escherichia coli</name>
    <dbReference type="NCBI Taxonomy" id="562"/>
    <lineage>
        <taxon>Bacteria</taxon>
        <taxon>Pseudomonadati</taxon>
        <taxon>Pseudomonadota</taxon>
        <taxon>Gammaproteobacteria</taxon>
        <taxon>Enterobacterales</taxon>
        <taxon>Enterobacteriaceae</taxon>
        <taxon>Escherichia</taxon>
    </lineage>
</organism>
<accession>A0A3P1XA07</accession>
<reference evidence="1 2" key="1">
    <citation type="submission" date="2018-11" db="EMBL/GenBank/DDBJ databases">
        <title>Enterobacteriaceae from Patient.</title>
        <authorList>
            <person name="Shen C."/>
            <person name="Yang Y."/>
            <person name="Tian G."/>
        </authorList>
    </citation>
    <scope>NUCLEOTIDE SEQUENCE [LARGE SCALE GENOMIC DNA]</scope>
    <source>
        <strain evidence="1 2">GBGD28</strain>
    </source>
</reference>
<evidence type="ECO:0000313" key="2">
    <source>
        <dbReference type="Proteomes" id="UP000271008"/>
    </source>
</evidence>
<dbReference type="EMBL" id="RQTU01000758">
    <property type="protein sequence ID" value="RRD55619.1"/>
    <property type="molecule type" value="Genomic_DNA"/>
</dbReference>
<proteinExistence type="predicted"/>
<dbReference type="Gene3D" id="3.40.50.300">
    <property type="entry name" value="P-loop containing nucleotide triphosphate hydrolases"/>
    <property type="match status" value="1"/>
</dbReference>
<dbReference type="Proteomes" id="UP000271008">
    <property type="component" value="Unassembled WGS sequence"/>
</dbReference>
<sequence length="149" mass="17080">QRVWYVAPTYQMARQILWDDLQEVLPCKWVRKKNDTTMTIVLKNGSEIALKGADKPDTLRGVALHFVVLDEFQDMKPDTWYKVLRPTLSSTRGGALIIGTPKGFSEFHKLWTIGQNKDLQRKGQWKSWQFVTADSPFVPSAEIEAAKND</sequence>
<evidence type="ECO:0000313" key="1">
    <source>
        <dbReference type="EMBL" id="RRD55619.1"/>
    </source>
</evidence>
<dbReference type="Pfam" id="PF03237">
    <property type="entry name" value="Terminase_6N"/>
    <property type="match status" value="1"/>
</dbReference>
<dbReference type="InterPro" id="IPR027417">
    <property type="entry name" value="P-loop_NTPase"/>
</dbReference>
<name>A0A3P1XA07_ECOLX</name>
<comment type="caution">
    <text evidence="1">The sequence shown here is derived from an EMBL/GenBank/DDBJ whole genome shotgun (WGS) entry which is preliminary data.</text>
</comment>
<gene>
    <name evidence="1" type="ORF">EIA08_32160</name>
</gene>
<protein>
    <submittedName>
        <fullName evidence="1">Terminase</fullName>
    </submittedName>
</protein>